<feature type="compositionally biased region" description="Basic and acidic residues" evidence="1">
    <location>
        <begin position="173"/>
        <end position="184"/>
    </location>
</feature>
<dbReference type="Proteomes" id="UP000267536">
    <property type="component" value="Unassembled WGS sequence"/>
</dbReference>
<evidence type="ECO:0000259" key="3">
    <source>
        <dbReference type="Pfam" id="PF20177"/>
    </source>
</evidence>
<organism evidence="4 5">
    <name type="scientific">Gordonia oryzae</name>
    <dbReference type="NCBI Taxonomy" id="2487349"/>
    <lineage>
        <taxon>Bacteria</taxon>
        <taxon>Bacillati</taxon>
        <taxon>Actinomycetota</taxon>
        <taxon>Actinomycetes</taxon>
        <taxon>Mycobacteriales</taxon>
        <taxon>Gordoniaceae</taxon>
        <taxon>Gordonia</taxon>
    </lineage>
</organism>
<comment type="caution">
    <text evidence="4">The sequence shown here is derived from an EMBL/GenBank/DDBJ whole genome shotgun (WGS) entry which is preliminary data.</text>
</comment>
<feature type="compositionally biased region" description="Basic and acidic residues" evidence="1">
    <location>
        <begin position="254"/>
        <end position="275"/>
    </location>
</feature>
<dbReference type="RefSeq" id="WP_123925986.1">
    <property type="nucleotide sequence ID" value="NZ_JBPSDP010000003.1"/>
</dbReference>
<feature type="region of interest" description="Disordered" evidence="1">
    <location>
        <begin position="142"/>
        <end position="333"/>
    </location>
</feature>
<feature type="domain" description="DUF6542" evidence="3">
    <location>
        <begin position="14"/>
        <end position="133"/>
    </location>
</feature>
<feature type="transmembrane region" description="Helical" evidence="2">
    <location>
        <begin position="40"/>
        <end position="61"/>
    </location>
</feature>
<dbReference type="EMBL" id="RKMH01000003">
    <property type="protein sequence ID" value="RPA65367.1"/>
    <property type="molecule type" value="Genomic_DNA"/>
</dbReference>
<reference evidence="4 5" key="1">
    <citation type="submission" date="2018-11" db="EMBL/GenBank/DDBJ databases">
        <title>Draft genome sequence of Gordonia sp. RS15-1S isolated from rice stems.</title>
        <authorList>
            <person name="Muangham S."/>
        </authorList>
    </citation>
    <scope>NUCLEOTIDE SEQUENCE [LARGE SCALE GENOMIC DNA]</scope>
    <source>
        <strain evidence="4 5">RS15-1S</strain>
    </source>
</reference>
<name>A0A3N4GV52_9ACTN</name>
<keyword evidence="2" id="KW-0812">Transmembrane</keyword>
<dbReference type="Pfam" id="PF20177">
    <property type="entry name" value="DUF6542"/>
    <property type="match status" value="1"/>
</dbReference>
<keyword evidence="5" id="KW-1185">Reference proteome</keyword>
<feature type="compositionally biased region" description="Polar residues" evidence="1">
    <location>
        <begin position="324"/>
        <end position="333"/>
    </location>
</feature>
<accession>A0A3N4GV52</accession>
<evidence type="ECO:0000256" key="2">
    <source>
        <dbReference type="SAM" id="Phobius"/>
    </source>
</evidence>
<feature type="transmembrane region" description="Helical" evidence="2">
    <location>
        <begin position="15"/>
        <end position="34"/>
    </location>
</feature>
<sequence>MPLDQQSVLPTVRGVPWWGAVLIATTLTAIGAVMDAKNHGNLGAVFNFCLLVGCCLAALAVRRRALFTAAAQPPLIAFCIGVLALYSLNAGNASDLKSLVLKVLLPIAANFPWMAITFVVTLVLVLLRWVLTRPEGWNAKLWGGKSSNRPAAKRRANKNTRAAGARASGARSEGGKAPRTRRTETATTSGSRATTARTGSARAATSTSSSSRAGRQKDADARSTASKARASASVVGAAANSADDSSPGRPRRARAGDAVRKTTESSEAPRRRAGDAGRPTARPASVTSEETTRIPADQPDRPRPRARTAAAELDRYESGAAAAYQSTRSRNRS</sequence>
<feature type="compositionally biased region" description="Low complexity" evidence="1">
    <location>
        <begin position="185"/>
        <end position="213"/>
    </location>
</feature>
<evidence type="ECO:0000313" key="4">
    <source>
        <dbReference type="EMBL" id="RPA65367.1"/>
    </source>
</evidence>
<keyword evidence="2" id="KW-0472">Membrane</keyword>
<dbReference type="OrthoDB" id="5192877at2"/>
<keyword evidence="2" id="KW-1133">Transmembrane helix</keyword>
<feature type="compositionally biased region" description="Low complexity" evidence="1">
    <location>
        <begin position="222"/>
        <end position="248"/>
    </location>
</feature>
<dbReference type="AlphaFoldDB" id="A0A3N4GV52"/>
<feature type="transmembrane region" description="Helical" evidence="2">
    <location>
        <begin position="73"/>
        <end position="91"/>
    </location>
</feature>
<evidence type="ECO:0000256" key="1">
    <source>
        <dbReference type="SAM" id="MobiDB-lite"/>
    </source>
</evidence>
<protein>
    <recommendedName>
        <fullName evidence="3">DUF6542 domain-containing protein</fullName>
    </recommendedName>
</protein>
<dbReference type="InterPro" id="IPR046672">
    <property type="entry name" value="DUF6542"/>
</dbReference>
<evidence type="ECO:0000313" key="5">
    <source>
        <dbReference type="Proteomes" id="UP000267536"/>
    </source>
</evidence>
<feature type="compositionally biased region" description="Low complexity" evidence="1">
    <location>
        <begin position="159"/>
        <end position="172"/>
    </location>
</feature>
<feature type="transmembrane region" description="Helical" evidence="2">
    <location>
        <begin position="111"/>
        <end position="131"/>
    </location>
</feature>
<proteinExistence type="predicted"/>
<gene>
    <name evidence="4" type="ORF">EF294_04330</name>
</gene>